<feature type="signal peptide" evidence="1">
    <location>
        <begin position="1"/>
        <end position="17"/>
    </location>
</feature>
<dbReference type="GeneID" id="3865060"/>
<dbReference type="Proteomes" id="UP000001950">
    <property type="component" value="Chromosome 3"/>
</dbReference>
<evidence type="ECO:0000313" key="3">
    <source>
        <dbReference type="Proteomes" id="UP000001950"/>
    </source>
</evidence>
<feature type="chain" id="PRO_5004244886" evidence="1">
    <location>
        <begin position="18"/>
        <end position="136"/>
    </location>
</feature>
<dbReference type="VEuPathDB" id="PiroplasmaDB:TA18500"/>
<dbReference type="OMA" id="DPRNMAN"/>
<dbReference type="EMBL" id="CR940352">
    <property type="protein sequence ID" value="CAI75813.1"/>
    <property type="molecule type" value="Genomic_DNA"/>
</dbReference>
<keyword evidence="1" id="KW-0732">Signal</keyword>
<keyword evidence="3" id="KW-1185">Reference proteome</keyword>
<accession>Q4UBI8</accession>
<dbReference type="OrthoDB" id="359044at2759"/>
<evidence type="ECO:0000256" key="1">
    <source>
        <dbReference type="SAM" id="SignalP"/>
    </source>
</evidence>
<dbReference type="eggNOG" id="ENOG502SZGB">
    <property type="taxonomic scope" value="Eukaryota"/>
</dbReference>
<proteinExistence type="predicted"/>
<protein>
    <submittedName>
        <fullName evidence="2">Uncharacterized protein</fullName>
    </submittedName>
</protein>
<reference evidence="2 3" key="1">
    <citation type="journal article" date="2005" name="Science">
        <title>Genome of the host-cell transforming parasite Theileria annulata compared with T. parva.</title>
        <authorList>
            <person name="Pain A."/>
            <person name="Renauld H."/>
            <person name="Berriman M."/>
            <person name="Murphy L."/>
            <person name="Yeats C.A."/>
            <person name="Weir W."/>
            <person name="Kerhornou A."/>
            <person name="Aslett M."/>
            <person name="Bishop R."/>
            <person name="Bouchier C."/>
            <person name="Cochet M."/>
            <person name="Coulson R.M.R."/>
            <person name="Cronin A."/>
            <person name="de Villiers E.P."/>
            <person name="Fraser A."/>
            <person name="Fosker N."/>
            <person name="Gardner M."/>
            <person name="Goble A."/>
            <person name="Griffiths-Jones S."/>
            <person name="Harris D.E."/>
            <person name="Katzer F."/>
            <person name="Larke N."/>
            <person name="Lord A."/>
            <person name="Maser P."/>
            <person name="McKellar S."/>
            <person name="Mooney P."/>
            <person name="Morton F."/>
            <person name="Nene V."/>
            <person name="O'Neil S."/>
            <person name="Price C."/>
            <person name="Quail M.A."/>
            <person name="Rabbinowitsch E."/>
            <person name="Rawlings N.D."/>
            <person name="Rutter S."/>
            <person name="Saunders D."/>
            <person name="Seeger K."/>
            <person name="Shah T."/>
            <person name="Squares R."/>
            <person name="Squares S."/>
            <person name="Tivey A."/>
            <person name="Walker A.R."/>
            <person name="Woodward J."/>
            <person name="Dobbelaere D.A.E."/>
            <person name="Langsley G."/>
            <person name="Rajandream M.A."/>
            <person name="McKeever D."/>
            <person name="Shiels B."/>
            <person name="Tait A."/>
            <person name="Barrell B.G."/>
            <person name="Hall N."/>
        </authorList>
    </citation>
    <scope>NUCLEOTIDE SEQUENCE [LARGE SCALE GENOMIC DNA]</scope>
    <source>
        <strain evidence="3">Ankara</strain>
    </source>
</reference>
<gene>
    <name evidence="2" type="ORF">TA18500</name>
</gene>
<dbReference type="KEGG" id="tan:TA18500"/>
<name>Q4UBI8_THEAN</name>
<dbReference type="RefSeq" id="XP_955289.1">
    <property type="nucleotide sequence ID" value="XM_950196.1"/>
</dbReference>
<sequence>MNLIIFFLILSVRLASQFIEHKTHPLEKPNFIETGHPILTAVEILTGANDGRKEANFGGGNLGAYYNFMYPDNTDYPWACLCNMEDFKLWQMKKQPYVRCRNQEDLSYQDIQANCDPRNMANYEDVATEYILFNTF</sequence>
<organism evidence="2 3">
    <name type="scientific">Theileria annulata</name>
    <dbReference type="NCBI Taxonomy" id="5874"/>
    <lineage>
        <taxon>Eukaryota</taxon>
        <taxon>Sar</taxon>
        <taxon>Alveolata</taxon>
        <taxon>Apicomplexa</taxon>
        <taxon>Aconoidasida</taxon>
        <taxon>Piroplasmida</taxon>
        <taxon>Theileriidae</taxon>
        <taxon>Theileria</taxon>
    </lineage>
</organism>
<dbReference type="InParanoid" id="Q4UBI8"/>
<evidence type="ECO:0000313" key="2">
    <source>
        <dbReference type="EMBL" id="CAI75813.1"/>
    </source>
</evidence>
<dbReference type="AlphaFoldDB" id="Q4UBI8"/>